<evidence type="ECO:0000313" key="3">
    <source>
        <dbReference type="EMBL" id="APA14947.1"/>
    </source>
</evidence>
<dbReference type="OMA" id="LAGWDGW"/>
<reference evidence="4" key="1">
    <citation type="journal article" date="2017" name="Genome Biol. Evol.">
        <title>The complete genome sequence of the phytopathogenic fungus Sclerotinia sclerotiorum reveals insights into the genome architecture of broad host range pathogens.</title>
        <authorList>
            <person name="Derbyshire M."/>
            <person name="Denton-Giles M."/>
            <person name="Hegedus D."/>
            <person name="Seifbarghy S."/>
            <person name="Rollins J."/>
            <person name="van Kan J."/>
            <person name="Seidl M.F."/>
            <person name="Faino L."/>
            <person name="Mbengue M."/>
            <person name="Navaud O."/>
            <person name="Raffaele S."/>
            <person name="Hammond-Kosack K."/>
            <person name="Heard S."/>
            <person name="Oliver R."/>
        </authorList>
    </citation>
    <scope>NUCLEOTIDE SEQUENCE [LARGE SCALE GENOMIC DNA]</scope>
    <source>
        <strain evidence="4">ATCC 18683 / 1980 / Ss-1</strain>
    </source>
</reference>
<feature type="transmembrane region" description="Helical" evidence="1">
    <location>
        <begin position="93"/>
        <end position="113"/>
    </location>
</feature>
<dbReference type="OrthoDB" id="3587182at2759"/>
<sequence length="163" mass="18796">MTLSIDPRISRINPMYRIYLLYIEPFIALSGAYLAYFQPNEFLVRTAPWKVSQQFIHIKFPKPVIKLLSTDIAALYIFFAINEAVVLRLTRDYSVWQAVVFAMLMSDMGHILAIYQADPVGSLNVAKWQREEYVNNGIIAFGVILRLGFLSGFGNGKDRRNRW</sequence>
<dbReference type="VEuPathDB" id="FungiDB:sscle_14g097170"/>
<dbReference type="RefSeq" id="XP_001585482.1">
    <property type="nucleotide sequence ID" value="XM_001585432.1"/>
</dbReference>
<evidence type="ECO:0000313" key="4">
    <source>
        <dbReference type="Proteomes" id="UP000177798"/>
    </source>
</evidence>
<evidence type="ECO:0000259" key="2">
    <source>
        <dbReference type="Pfam" id="PF24803"/>
    </source>
</evidence>
<feature type="transmembrane region" description="Helical" evidence="1">
    <location>
        <begin position="133"/>
        <end position="153"/>
    </location>
</feature>
<feature type="transmembrane region" description="Helical" evidence="1">
    <location>
        <begin position="18"/>
        <end position="36"/>
    </location>
</feature>
<dbReference type="Proteomes" id="UP000177798">
    <property type="component" value="Chromosome 14"/>
</dbReference>
<name>A0A1D9QJ27_SCLS1</name>
<dbReference type="PANTHER" id="PTHR37019:SF1">
    <property type="entry name" value="EXPERA DOMAIN-CONTAINING PROTEIN"/>
    <property type="match status" value="1"/>
</dbReference>
<evidence type="ECO:0000256" key="1">
    <source>
        <dbReference type="SAM" id="Phobius"/>
    </source>
</evidence>
<proteinExistence type="predicted"/>
<accession>A0A1D9QJ27</accession>
<dbReference type="InterPro" id="IPR056121">
    <property type="entry name" value="DUF7704"/>
</dbReference>
<dbReference type="EMBL" id="CP017827">
    <property type="protein sequence ID" value="APA14947.1"/>
    <property type="molecule type" value="Genomic_DNA"/>
</dbReference>
<keyword evidence="1" id="KW-0812">Transmembrane</keyword>
<protein>
    <recommendedName>
        <fullName evidence="2">DUF7704 domain-containing protein</fullName>
    </recommendedName>
</protein>
<dbReference type="KEGG" id="ssl:SS1G_13721"/>
<organism evidence="3 4">
    <name type="scientific">Sclerotinia sclerotiorum (strain ATCC 18683 / 1980 / Ss-1)</name>
    <name type="common">White mold</name>
    <name type="synonym">Whetzelinia sclerotiorum</name>
    <dbReference type="NCBI Taxonomy" id="665079"/>
    <lineage>
        <taxon>Eukaryota</taxon>
        <taxon>Fungi</taxon>
        <taxon>Dikarya</taxon>
        <taxon>Ascomycota</taxon>
        <taxon>Pezizomycotina</taxon>
        <taxon>Leotiomycetes</taxon>
        <taxon>Helotiales</taxon>
        <taxon>Sclerotiniaceae</taxon>
        <taxon>Sclerotinia</taxon>
    </lineage>
</organism>
<keyword evidence="1" id="KW-1133">Transmembrane helix</keyword>
<keyword evidence="1" id="KW-0472">Membrane</keyword>
<dbReference type="PANTHER" id="PTHR37019">
    <property type="entry name" value="CHROMOSOME 1, WHOLE GENOME SHOTGUN SEQUENCE"/>
    <property type="match status" value="1"/>
</dbReference>
<gene>
    <name evidence="3" type="ORF">sscle_14g097170</name>
</gene>
<dbReference type="AlphaFoldDB" id="A0A1D9QJ27"/>
<dbReference type="Pfam" id="PF24803">
    <property type="entry name" value="DUF7704"/>
    <property type="match status" value="1"/>
</dbReference>
<feature type="domain" description="DUF7704" evidence="2">
    <location>
        <begin position="10"/>
        <end position="153"/>
    </location>
</feature>